<protein>
    <submittedName>
        <fullName evidence="3">Uncharacterized protein</fullName>
    </submittedName>
</protein>
<keyword evidence="2" id="KW-0732">Signal</keyword>
<reference evidence="3" key="1">
    <citation type="submission" date="2021-01" db="EMBL/GenBank/DDBJ databases">
        <authorList>
            <person name="Corre E."/>
            <person name="Pelletier E."/>
            <person name="Niang G."/>
            <person name="Scheremetjew M."/>
            <person name="Finn R."/>
            <person name="Kale V."/>
            <person name="Holt S."/>
            <person name="Cochrane G."/>
            <person name="Meng A."/>
            <person name="Brown T."/>
            <person name="Cohen L."/>
        </authorList>
    </citation>
    <scope>NUCLEOTIDE SEQUENCE</scope>
    <source>
        <strain evidence="3">379</strain>
    </source>
</reference>
<accession>A0A7S3RVX0</accession>
<feature type="compositionally biased region" description="Low complexity" evidence="1">
    <location>
        <begin position="198"/>
        <end position="208"/>
    </location>
</feature>
<feature type="signal peptide" evidence="2">
    <location>
        <begin position="1"/>
        <end position="15"/>
    </location>
</feature>
<evidence type="ECO:0000313" key="3">
    <source>
        <dbReference type="EMBL" id="CAE0536567.1"/>
    </source>
</evidence>
<evidence type="ECO:0000256" key="1">
    <source>
        <dbReference type="SAM" id="MobiDB-lite"/>
    </source>
</evidence>
<sequence length="218" mass="22633">MVLLGLLAAPQLRASAPAMQMGPGGRTYSGLGRIPRPVPSGSNGGRGRWGEYSGQAYRASRNSDLRRARRGEFGGPRGGPPFFGPEAYGPYGMPPPFGGGPYPAPGPYPWGGAFPTDAEYQGGPYPARVEGQPEPASQGWTQAEVAEAARLRAEAAKAAVEAAEEVAQKAEQEAAAAAAAAVAEEEDAKAREEEGARLRQQAAGARQLDSLITAELTT</sequence>
<name>A0A7S3RVX0_EMIHU</name>
<proteinExistence type="predicted"/>
<organism evidence="3">
    <name type="scientific">Emiliania huxleyi</name>
    <name type="common">Coccolithophore</name>
    <name type="synonym">Pontosphaera huxleyi</name>
    <dbReference type="NCBI Taxonomy" id="2903"/>
    <lineage>
        <taxon>Eukaryota</taxon>
        <taxon>Haptista</taxon>
        <taxon>Haptophyta</taxon>
        <taxon>Prymnesiophyceae</taxon>
        <taxon>Isochrysidales</taxon>
        <taxon>Noelaerhabdaceae</taxon>
        <taxon>Emiliania</taxon>
    </lineage>
</organism>
<gene>
    <name evidence="3" type="ORF">EHUX00137_LOCUS9069</name>
</gene>
<feature type="region of interest" description="Disordered" evidence="1">
    <location>
        <begin position="28"/>
        <end position="53"/>
    </location>
</feature>
<feature type="compositionally biased region" description="Basic and acidic residues" evidence="1">
    <location>
        <begin position="188"/>
        <end position="197"/>
    </location>
</feature>
<feature type="chain" id="PRO_5030908527" evidence="2">
    <location>
        <begin position="16"/>
        <end position="218"/>
    </location>
</feature>
<dbReference type="EMBL" id="HBIR01012424">
    <property type="protein sequence ID" value="CAE0536567.1"/>
    <property type="molecule type" value="Transcribed_RNA"/>
</dbReference>
<feature type="region of interest" description="Disordered" evidence="1">
    <location>
        <begin position="178"/>
        <end position="218"/>
    </location>
</feature>
<evidence type="ECO:0000256" key="2">
    <source>
        <dbReference type="SAM" id="SignalP"/>
    </source>
</evidence>
<dbReference type="AlphaFoldDB" id="A0A7S3RVX0"/>